<dbReference type="PROSITE" id="PS01047">
    <property type="entry name" value="HMA_1"/>
    <property type="match status" value="1"/>
</dbReference>
<feature type="transmembrane region" description="Helical" evidence="2">
    <location>
        <begin position="303"/>
        <end position="323"/>
    </location>
</feature>
<evidence type="ECO:0000259" key="3">
    <source>
        <dbReference type="PROSITE" id="PS50846"/>
    </source>
</evidence>
<protein>
    <submittedName>
        <fullName evidence="4">Sulfite exporter TauE/SafE family protein</fullName>
    </submittedName>
</protein>
<dbReference type="EMBL" id="JACXST010000001">
    <property type="protein sequence ID" value="MBD9360115.1"/>
    <property type="molecule type" value="Genomic_DNA"/>
</dbReference>
<keyword evidence="2" id="KW-0812">Transmembrane</keyword>
<keyword evidence="2" id="KW-1133">Transmembrane helix</keyword>
<dbReference type="InterPro" id="IPR006121">
    <property type="entry name" value="HMA_dom"/>
</dbReference>
<dbReference type="PROSITE" id="PS50846">
    <property type="entry name" value="HMA_2"/>
    <property type="match status" value="1"/>
</dbReference>
<sequence length="343" mass="36617">MTMINRHLTIQGMHCPGCEDTICQALADLPGVIKLEVSYARATVDVQFDDKLAEEAAIYQAIRAKGYGVELTPRPAGGKLKGLLIFLLLLLVVGGVTFWGKSLMPGVMQQMSPHMDQAVLLGIGFLTGFHCIGMCGGFVVGYTDPRQAKSRQLLAHVSYAVGKTLSYSALGAGFGLLGATIAITPPMRGGLALVASLFLLLYGLKMLNVFAILRRFTLRMPTAVNRQLADELRKPRSALRTGLLTGFLLGCGPLQAMYVMAAGSGAPLQGASMLFWFGLGTLAPLLGFGFFASLLSQVFMRQLVKVSAILVIAMGVMMAQRGLKIIQAGQMPVAMPAHTQPVQ</sequence>
<feature type="transmembrane region" description="Helical" evidence="2">
    <location>
        <begin position="242"/>
        <end position="261"/>
    </location>
</feature>
<accession>A0ABR9DAX1</accession>
<dbReference type="InterPro" id="IPR036163">
    <property type="entry name" value="HMA_dom_sf"/>
</dbReference>
<gene>
    <name evidence="4" type="ORF">EBB_06140</name>
</gene>
<dbReference type="RefSeq" id="WP_192392906.1">
    <property type="nucleotide sequence ID" value="NZ_CAJHIU010000001.1"/>
</dbReference>
<feature type="domain" description="HMA" evidence="3">
    <location>
        <begin position="4"/>
        <end position="70"/>
    </location>
</feature>
<dbReference type="Pfam" id="PF00403">
    <property type="entry name" value="HMA"/>
    <property type="match status" value="1"/>
</dbReference>
<dbReference type="PANTHER" id="PTHR42208:SF1">
    <property type="entry name" value="HEAVY METAL TRANSPORTER"/>
    <property type="match status" value="1"/>
</dbReference>
<name>A0ABR9DAX1_9GAMM</name>
<keyword evidence="2" id="KW-0472">Membrane</keyword>
<feature type="transmembrane region" description="Helical" evidence="2">
    <location>
        <begin position="273"/>
        <end position="296"/>
    </location>
</feature>
<dbReference type="PANTHER" id="PTHR42208">
    <property type="entry name" value="HEAVY METAL TRANSPORTER-RELATED"/>
    <property type="match status" value="1"/>
</dbReference>
<dbReference type="CDD" id="cd00371">
    <property type="entry name" value="HMA"/>
    <property type="match status" value="1"/>
</dbReference>
<evidence type="ECO:0000313" key="5">
    <source>
        <dbReference type="Proteomes" id="UP000641152"/>
    </source>
</evidence>
<keyword evidence="1" id="KW-0479">Metal-binding</keyword>
<dbReference type="Pfam" id="PF13386">
    <property type="entry name" value="DsbD_2"/>
    <property type="match status" value="1"/>
</dbReference>
<evidence type="ECO:0000256" key="1">
    <source>
        <dbReference type="ARBA" id="ARBA00022723"/>
    </source>
</evidence>
<feature type="transmembrane region" description="Helical" evidence="2">
    <location>
        <begin position="82"/>
        <end position="99"/>
    </location>
</feature>
<dbReference type="Proteomes" id="UP000641152">
    <property type="component" value="Unassembled WGS sequence"/>
</dbReference>
<feature type="transmembrane region" description="Helical" evidence="2">
    <location>
        <begin position="119"/>
        <end position="143"/>
    </location>
</feature>
<dbReference type="InterPro" id="IPR039447">
    <property type="entry name" value="UreH-like_TM_dom"/>
</dbReference>
<organism evidence="4 5">
    <name type="scientific">Methylomonas fluvii</name>
    <dbReference type="NCBI Taxonomy" id="1854564"/>
    <lineage>
        <taxon>Bacteria</taxon>
        <taxon>Pseudomonadati</taxon>
        <taxon>Pseudomonadota</taxon>
        <taxon>Gammaproteobacteria</taxon>
        <taxon>Methylococcales</taxon>
        <taxon>Methylococcaceae</taxon>
        <taxon>Methylomonas</taxon>
    </lineage>
</organism>
<reference evidence="4 5" key="1">
    <citation type="submission" date="2020-09" db="EMBL/GenBank/DDBJ databases">
        <title>Methylomonas albis sp. nov. and Methylomonas fluvii sp. nov.: Two cold-adapted methanotrophs from the River Elbe and an amended description of Methylovulum psychrotolerans strain Eb1.</title>
        <authorList>
            <person name="Bussmann I.K."/>
            <person name="Klings K.-W."/>
            <person name="Warnstedt J."/>
            <person name="Hoppert M."/>
            <person name="Saborowski A."/>
            <person name="Horn F."/>
            <person name="Liebner S."/>
        </authorList>
    </citation>
    <scope>NUCLEOTIDE SEQUENCE [LARGE SCALE GENOMIC DNA]</scope>
    <source>
        <strain evidence="4 5">EbB</strain>
    </source>
</reference>
<dbReference type="InterPro" id="IPR017969">
    <property type="entry name" value="Heavy-metal-associated_CS"/>
</dbReference>
<dbReference type="SUPFAM" id="SSF55008">
    <property type="entry name" value="HMA, heavy metal-associated domain"/>
    <property type="match status" value="1"/>
</dbReference>
<keyword evidence="5" id="KW-1185">Reference proteome</keyword>
<evidence type="ECO:0000256" key="2">
    <source>
        <dbReference type="SAM" id="Phobius"/>
    </source>
</evidence>
<feature type="transmembrane region" description="Helical" evidence="2">
    <location>
        <begin position="164"/>
        <end position="184"/>
    </location>
</feature>
<comment type="caution">
    <text evidence="4">The sequence shown here is derived from an EMBL/GenBank/DDBJ whole genome shotgun (WGS) entry which is preliminary data.</text>
</comment>
<dbReference type="Gene3D" id="3.30.70.100">
    <property type="match status" value="1"/>
</dbReference>
<proteinExistence type="predicted"/>
<evidence type="ECO:0000313" key="4">
    <source>
        <dbReference type="EMBL" id="MBD9360115.1"/>
    </source>
</evidence>
<feature type="transmembrane region" description="Helical" evidence="2">
    <location>
        <begin position="190"/>
        <end position="213"/>
    </location>
</feature>